<organism evidence="2 3">
    <name type="scientific">Bacillus thermozeamaize</name>
    <dbReference type="NCBI Taxonomy" id="230954"/>
    <lineage>
        <taxon>Bacteria</taxon>
        <taxon>Bacillati</taxon>
        <taxon>Bacillota</taxon>
        <taxon>Bacilli</taxon>
        <taxon>Bacillales</taxon>
        <taxon>Bacillaceae</taxon>
        <taxon>Bacillus</taxon>
    </lineage>
</organism>
<dbReference type="Proteomes" id="UP000196475">
    <property type="component" value="Unassembled WGS sequence"/>
</dbReference>
<sequence length="188" mass="21374">MKHWFDRLLVALGGLMLMALAIGSALWLLKGVWSELFIARLADLRQTESSYWVMWVLAFFILLVGARLVWLAFRRPQRMGSVFQVNELGSLAIAREAIENLVQQALSQMRGVYTQELRVKTNELGELQISIVLNADGERDFPGLVEDVQSRVKYRVEEITGVSVRDVHVTIRQIQSKLPSPVAKPRVE</sequence>
<dbReference type="NCBIfam" id="NF033218">
    <property type="entry name" value="anchor_AmaP"/>
    <property type="match status" value="1"/>
</dbReference>
<protein>
    <recommendedName>
        <fullName evidence="4">Alkaline shock response membrane anchor protein AmaP</fullName>
    </recommendedName>
</protein>
<name>A0A1Y3PCA9_9BACI</name>
<keyword evidence="1" id="KW-1133">Transmembrane helix</keyword>
<evidence type="ECO:0000256" key="1">
    <source>
        <dbReference type="SAM" id="Phobius"/>
    </source>
</evidence>
<dbReference type="AlphaFoldDB" id="A0A1Y3PCA9"/>
<comment type="caution">
    <text evidence="2">The sequence shown here is derived from an EMBL/GenBank/DDBJ whole genome shotgun (WGS) entry which is preliminary data.</text>
</comment>
<feature type="transmembrane region" description="Helical" evidence="1">
    <location>
        <begin position="49"/>
        <end position="73"/>
    </location>
</feature>
<evidence type="ECO:0008006" key="4">
    <source>
        <dbReference type="Google" id="ProtNLM"/>
    </source>
</evidence>
<accession>A0A1Y3PCA9</accession>
<evidence type="ECO:0000313" key="3">
    <source>
        <dbReference type="Proteomes" id="UP000196475"/>
    </source>
</evidence>
<keyword evidence="1" id="KW-0812">Transmembrane</keyword>
<dbReference type="EMBL" id="LZRT01000120">
    <property type="protein sequence ID" value="OUM84814.1"/>
    <property type="molecule type" value="Genomic_DNA"/>
</dbReference>
<gene>
    <name evidence="2" type="ORF">BAA01_07740</name>
</gene>
<evidence type="ECO:0000313" key="2">
    <source>
        <dbReference type="EMBL" id="OUM84814.1"/>
    </source>
</evidence>
<keyword evidence="1" id="KW-0472">Membrane</keyword>
<proteinExistence type="predicted"/>
<feature type="transmembrane region" description="Helical" evidence="1">
    <location>
        <begin position="7"/>
        <end position="29"/>
    </location>
</feature>
<reference evidence="3" key="1">
    <citation type="submission" date="2016-06" db="EMBL/GenBank/DDBJ databases">
        <authorList>
            <person name="Nascimento L."/>
            <person name="Pereira R.V."/>
            <person name="Martins L.F."/>
            <person name="Quaggio R.B."/>
            <person name="Silva A.M."/>
            <person name="Setubal J.C."/>
        </authorList>
    </citation>
    <scope>NUCLEOTIDE SEQUENCE [LARGE SCALE GENOMIC DNA]</scope>
</reference>